<keyword evidence="2" id="KW-1185">Reference proteome</keyword>
<dbReference type="RefSeq" id="WP_023927370.1">
    <property type="nucleotide sequence ID" value="NZ_KI669454.1"/>
</dbReference>
<protein>
    <submittedName>
        <fullName evidence="1">Uncharacterized protein</fullName>
    </submittedName>
</protein>
<evidence type="ECO:0000313" key="1">
    <source>
        <dbReference type="EMBL" id="ETD23899.1"/>
    </source>
</evidence>
<dbReference type="InterPro" id="IPR029063">
    <property type="entry name" value="SAM-dependent_MTases_sf"/>
</dbReference>
<dbReference type="AlphaFoldDB" id="V8C962"/>
<proteinExistence type="predicted"/>
<dbReference type="eggNOG" id="COG0827">
    <property type="taxonomic scope" value="Bacteria"/>
</dbReference>
<sequence>MRSYFSTNLSEEALKSRVAKEFFAEFSCEPFGKVDFCISYRNATLFESLQFLWAEAKAGDKSDIYESFVQLILTIGKADLYENLLPPAFLGAFDCAKIAFVEYHEIMSVFSQSDFNWNVAPSDYTTKEFKELYAKIKHLLESKSLVFDYAKDKTELKNFIAQNFTLSNKNLSKIPITKNNFIRIYIKWLTCVKPSISIDWEAEKPEILDSDFYLADLLSYQNTTKEIFENLRILLDKDHYRIALEKLRSGRLNISEVFFKDTQKAHSKFWNLYERPPKEEFWGYIIERRDLLVPQDIRERKGAFFTPSIWVEKAQDYLADALGEDWQEEYYIWDCAAGTGNLLANLSNKYHIFASTLDKSDVEIIKERIKNGANLCEEHIFAFDFLNDELFDKVDEKGNVLAQSKLPKSLQEILRDESKRQRLVIFINPPYAEAGSRKQATKTGTTKERVARDNKISEIYKKELGKANNELFAQFFIRIYKEIPNCILASFSTLKYVNSTNFIKFRESFQAKFLKGFMCPADSFDNVKGQFPIGFLIWDLAQKIPIKQVKLDTFESSNKIICKKRFYASKKASINKWLAKFFSDKDEQIGVLMADAPDFQNNNHIAFINEIGIAHLLYKKIIPQNLIPFCVYFSVRLAIKSSWINNRDQFISPNDKWQQDSEFQNDCIAFALFHGQNRITIKNGTNHFIPFSEKEVNAKSSFTSHFMNDFINGKIKIESEIKQKECFKDLCVEKQNFIPTKPLDFSPQAQEVLSAGRELWRYYHEVASDKSSPQSLANPYSPYNANASLYDIKEFFKGRNEKNTLNLKSKDEHFNSLMASLNQALQNLAKKLESKIYEYGFLEE</sequence>
<gene>
    <name evidence="1" type="ORF">HMPREF2086_00645</name>
</gene>
<dbReference type="PATRIC" id="fig|1357400.3.peg.883"/>
<comment type="caution">
    <text evidence="1">The sequence shown here is derived from an EMBL/GenBank/DDBJ whole genome shotgun (WGS) entry which is preliminary data.</text>
</comment>
<dbReference type="Gene3D" id="3.40.50.150">
    <property type="entry name" value="Vaccinia Virus protein VP39"/>
    <property type="match status" value="1"/>
</dbReference>
<evidence type="ECO:0000313" key="2">
    <source>
        <dbReference type="Proteomes" id="UP000018731"/>
    </source>
</evidence>
<name>V8C962_9HELI</name>
<dbReference type="EMBL" id="AZJI01000004">
    <property type="protein sequence ID" value="ETD23899.1"/>
    <property type="molecule type" value="Genomic_DNA"/>
</dbReference>
<dbReference type="HOGENOM" id="CLU_018528_0_0_7"/>
<accession>V8C962</accession>
<dbReference type="STRING" id="1357400.HMPREF2086_00645"/>
<dbReference type="SUPFAM" id="SSF53335">
    <property type="entry name" value="S-adenosyl-L-methionine-dependent methyltransferases"/>
    <property type="match status" value="1"/>
</dbReference>
<dbReference type="OrthoDB" id="399884at2"/>
<organism evidence="1 2">
    <name type="scientific">Helicobacter macacae MIT 99-5501</name>
    <dbReference type="NCBI Taxonomy" id="1357400"/>
    <lineage>
        <taxon>Bacteria</taxon>
        <taxon>Pseudomonadati</taxon>
        <taxon>Campylobacterota</taxon>
        <taxon>Epsilonproteobacteria</taxon>
        <taxon>Campylobacterales</taxon>
        <taxon>Helicobacteraceae</taxon>
        <taxon>Helicobacter</taxon>
    </lineage>
</organism>
<dbReference type="Proteomes" id="UP000018731">
    <property type="component" value="Unassembled WGS sequence"/>
</dbReference>
<reference evidence="1 2" key="1">
    <citation type="journal article" date="2014" name="Genome Announc.">
        <title>Draft genome sequences of six enterohepatic helicobacter species isolated from humans and one from rhesus macaques.</title>
        <authorList>
            <person name="Shen Z."/>
            <person name="Sheh A."/>
            <person name="Young S.K."/>
            <person name="Abouelliel A."/>
            <person name="Ward D.V."/>
            <person name="Earl A.M."/>
            <person name="Fox J.G."/>
        </authorList>
    </citation>
    <scope>NUCLEOTIDE SEQUENCE [LARGE SCALE GENOMIC DNA]</scope>
    <source>
        <strain evidence="1 2">MIT 99-5501</strain>
    </source>
</reference>